<evidence type="ECO:0000256" key="4">
    <source>
        <dbReference type="ARBA" id="ARBA00022679"/>
    </source>
</evidence>
<dbReference type="AlphaFoldDB" id="A0A6H2GZK7"/>
<organism evidence="10 11">
    <name type="scientific">Paenibacillus albicereus</name>
    <dbReference type="NCBI Taxonomy" id="2726185"/>
    <lineage>
        <taxon>Bacteria</taxon>
        <taxon>Bacillati</taxon>
        <taxon>Bacillota</taxon>
        <taxon>Bacilli</taxon>
        <taxon>Bacillales</taxon>
        <taxon>Paenibacillaceae</taxon>
        <taxon>Paenibacillus</taxon>
    </lineage>
</organism>
<evidence type="ECO:0000313" key="10">
    <source>
        <dbReference type="EMBL" id="QJC52606.1"/>
    </source>
</evidence>
<dbReference type="GO" id="GO:0005886">
    <property type="term" value="C:plasma membrane"/>
    <property type="evidence" value="ECO:0007669"/>
    <property type="project" value="UniProtKB-SubCell"/>
</dbReference>
<feature type="transmembrane region" description="Helical" evidence="8">
    <location>
        <begin position="30"/>
        <end position="47"/>
    </location>
</feature>
<dbReference type="PROSITE" id="PS50885">
    <property type="entry name" value="HAMP"/>
    <property type="match status" value="1"/>
</dbReference>
<dbReference type="Pfam" id="PF00672">
    <property type="entry name" value="HAMP"/>
    <property type="match status" value="1"/>
</dbReference>
<feature type="transmembrane region" description="Helical" evidence="8">
    <location>
        <begin position="304"/>
        <end position="324"/>
    </location>
</feature>
<dbReference type="Pfam" id="PF02518">
    <property type="entry name" value="HATPase_c"/>
    <property type="match status" value="1"/>
</dbReference>
<evidence type="ECO:0000256" key="8">
    <source>
        <dbReference type="SAM" id="Phobius"/>
    </source>
</evidence>
<dbReference type="Proteomes" id="UP000502136">
    <property type="component" value="Chromosome"/>
</dbReference>
<keyword evidence="2" id="KW-1003">Cell membrane</keyword>
<dbReference type="Gene3D" id="3.30.565.10">
    <property type="entry name" value="Histidine kinase-like ATPase, C-terminal domain"/>
    <property type="match status" value="1"/>
</dbReference>
<reference evidence="10 11" key="1">
    <citation type="submission" date="2020-04" db="EMBL/GenBank/DDBJ databases">
        <title>Novel Paenibacillus strain UniB2 isolated from commercial digestive syrup.</title>
        <authorList>
            <person name="Thorat V."/>
            <person name="Kirdat K."/>
            <person name="Tiwarekar B."/>
            <person name="Yadav A."/>
        </authorList>
    </citation>
    <scope>NUCLEOTIDE SEQUENCE [LARGE SCALE GENOMIC DNA]</scope>
    <source>
        <strain evidence="10 11">UniB2</strain>
    </source>
</reference>
<keyword evidence="8" id="KW-0812">Transmembrane</keyword>
<dbReference type="InterPro" id="IPR010559">
    <property type="entry name" value="Sig_transdc_His_kin_internal"/>
</dbReference>
<dbReference type="GO" id="GO:0000155">
    <property type="term" value="F:phosphorelay sensor kinase activity"/>
    <property type="evidence" value="ECO:0007669"/>
    <property type="project" value="InterPro"/>
</dbReference>
<dbReference type="KEGG" id="palr:HGI30_14220"/>
<evidence type="ECO:0000313" key="11">
    <source>
        <dbReference type="Proteomes" id="UP000502136"/>
    </source>
</evidence>
<name>A0A6H2GZK7_9BACL</name>
<gene>
    <name evidence="10" type="ORF">HGI30_14220</name>
</gene>
<dbReference type="Gene3D" id="6.10.340.10">
    <property type="match status" value="1"/>
</dbReference>
<dbReference type="RefSeq" id="WP_168908159.1">
    <property type="nucleotide sequence ID" value="NZ_CP051428.1"/>
</dbReference>
<proteinExistence type="predicted"/>
<keyword evidence="5 10" id="KW-0418">Kinase</keyword>
<evidence type="ECO:0000259" key="9">
    <source>
        <dbReference type="PROSITE" id="PS50885"/>
    </source>
</evidence>
<evidence type="ECO:0000256" key="6">
    <source>
        <dbReference type="ARBA" id="ARBA00023136"/>
    </source>
</evidence>
<dbReference type="InterPro" id="IPR003594">
    <property type="entry name" value="HATPase_dom"/>
</dbReference>
<comment type="subcellular location">
    <subcellularLocation>
        <location evidence="1">Cell membrane</location>
        <topology evidence="1">Multi-pass membrane protein</topology>
    </subcellularLocation>
</comment>
<dbReference type="SMART" id="SM00304">
    <property type="entry name" value="HAMP"/>
    <property type="match status" value="1"/>
</dbReference>
<keyword evidence="6 8" id="KW-0472">Membrane</keyword>
<feature type="domain" description="HAMP" evidence="9">
    <location>
        <begin position="326"/>
        <end position="378"/>
    </location>
</feature>
<protein>
    <submittedName>
        <fullName evidence="10">Histidine kinase</fullName>
    </submittedName>
</protein>
<evidence type="ECO:0000256" key="2">
    <source>
        <dbReference type="ARBA" id="ARBA00022475"/>
    </source>
</evidence>
<evidence type="ECO:0000256" key="7">
    <source>
        <dbReference type="SAM" id="MobiDB-lite"/>
    </source>
</evidence>
<dbReference type="SUPFAM" id="SSF158472">
    <property type="entry name" value="HAMP domain-like"/>
    <property type="match status" value="1"/>
</dbReference>
<dbReference type="CDD" id="cd06225">
    <property type="entry name" value="HAMP"/>
    <property type="match status" value="1"/>
</dbReference>
<evidence type="ECO:0000256" key="3">
    <source>
        <dbReference type="ARBA" id="ARBA00022553"/>
    </source>
</evidence>
<dbReference type="SMART" id="SM00387">
    <property type="entry name" value="HATPase_c"/>
    <property type="match status" value="1"/>
</dbReference>
<dbReference type="PANTHER" id="PTHR34220:SF7">
    <property type="entry name" value="SENSOR HISTIDINE KINASE YPDA"/>
    <property type="match status" value="1"/>
</dbReference>
<evidence type="ECO:0000256" key="1">
    <source>
        <dbReference type="ARBA" id="ARBA00004651"/>
    </source>
</evidence>
<keyword evidence="4" id="KW-0808">Transferase</keyword>
<feature type="region of interest" description="Disordered" evidence="7">
    <location>
        <begin position="595"/>
        <end position="617"/>
    </location>
</feature>
<keyword evidence="3" id="KW-0597">Phosphoprotein</keyword>
<keyword evidence="11" id="KW-1185">Reference proteome</keyword>
<dbReference type="InterPro" id="IPR003660">
    <property type="entry name" value="HAMP_dom"/>
</dbReference>
<accession>A0A6H2GZK7</accession>
<dbReference type="PANTHER" id="PTHR34220">
    <property type="entry name" value="SENSOR HISTIDINE KINASE YPDA"/>
    <property type="match status" value="1"/>
</dbReference>
<dbReference type="InterPro" id="IPR036890">
    <property type="entry name" value="HATPase_C_sf"/>
</dbReference>
<dbReference type="EMBL" id="CP051428">
    <property type="protein sequence ID" value="QJC52606.1"/>
    <property type="molecule type" value="Genomic_DNA"/>
</dbReference>
<sequence length="617" mass="68645">MPASWLSNRLRRSGLGSARPKQAKTLRTRLIIGFVGVTAPLVLLLLWNNLYSTSVVRSQVAQSNRSLLTMYLSDMDKVLEEVQNYLFKTAEQNRDLMTLSQNERGGWDYYRAKTQAASDLGANTNYYEAADVLFAYSSRYEDLFLAQQQNVTFERKERIVSRLRDVLRAGPGADTPYTGWTLEELDGSHALLRVVDNGYGSAVGAWVDLGRLMAPLHELGTGGKGFAVLTSGAGEPLTELAPELRRGLDAGTPGALAEALDGYAIADVPQPHLLVAKDSRMADMRLLLLMPEKSLLEGLPYFRYLTYAVPVLAAVLLGVYLYVLQRAVVMPMYRLIRGMRKIRAGDLSARLPDSRLPEFDTINETFNGMAAQIQHLKIDIYEEKIRTQKAELKHLQAQIQPHFFMNSLNIVYQLAQIRSYDIIQSIALHLVRYFRFTINTGAASVAVRDELEHIRDYLTIQKHRFPQSLEFGFEVEPGLEAFQLPPLSVQPLVENAMVHGFKSSGGGPFRIDVTVRRVDAAQSRTASGGAAVRIEVKDNGKGIAEDALGPLLERIHAAEPGERHVGLWNVVRRCRLYYGAPVRIELENGEDGGLRAALELPRSPEPEAPAAGKERMA</sequence>
<evidence type="ECO:0000256" key="5">
    <source>
        <dbReference type="ARBA" id="ARBA00022777"/>
    </source>
</evidence>
<keyword evidence="8" id="KW-1133">Transmembrane helix</keyword>
<dbReference type="Pfam" id="PF06580">
    <property type="entry name" value="His_kinase"/>
    <property type="match status" value="1"/>
</dbReference>
<dbReference type="SUPFAM" id="SSF55874">
    <property type="entry name" value="ATPase domain of HSP90 chaperone/DNA topoisomerase II/histidine kinase"/>
    <property type="match status" value="1"/>
</dbReference>
<dbReference type="InterPro" id="IPR050640">
    <property type="entry name" value="Bact_2-comp_sensor_kinase"/>
</dbReference>